<dbReference type="InterPro" id="IPR036388">
    <property type="entry name" value="WH-like_DNA-bd_sf"/>
</dbReference>
<evidence type="ECO:0000313" key="2">
    <source>
        <dbReference type="EMBL" id="NYJ08417.1"/>
    </source>
</evidence>
<dbReference type="Pfam" id="PF13011">
    <property type="entry name" value="LZ_Tnp_IS481"/>
    <property type="match status" value="1"/>
</dbReference>
<dbReference type="AlphaFoldDB" id="A0A853CLG9"/>
<evidence type="ECO:0000313" key="3">
    <source>
        <dbReference type="Proteomes" id="UP000541969"/>
    </source>
</evidence>
<feature type="domain" description="Integrase catalytic" evidence="1">
    <location>
        <begin position="136"/>
        <end position="317"/>
    </location>
</feature>
<dbReference type="InterPro" id="IPR009057">
    <property type="entry name" value="Homeodomain-like_sf"/>
</dbReference>
<dbReference type="GO" id="GO:0015074">
    <property type="term" value="P:DNA integration"/>
    <property type="evidence" value="ECO:0007669"/>
    <property type="project" value="InterPro"/>
</dbReference>
<comment type="caution">
    <text evidence="2">The sequence shown here is derived from an EMBL/GenBank/DDBJ whole genome shotgun (WGS) entry which is preliminary data.</text>
</comment>
<evidence type="ECO:0000259" key="1">
    <source>
        <dbReference type="PROSITE" id="PS50994"/>
    </source>
</evidence>
<dbReference type="InterPro" id="IPR012337">
    <property type="entry name" value="RNaseH-like_sf"/>
</dbReference>
<proteinExistence type="predicted"/>
<accession>A0A853CLG9</accession>
<dbReference type="InterPro" id="IPR024967">
    <property type="entry name" value="DNA-bd_IS481-type"/>
</dbReference>
<sequence>MAHANARTTVYARKLIVARVRAGHRPGEVAKQLGVSRQTVYKWVRRWRAEGEAGLADRSSRPHHMPRTTAPERVEQIIAARRAHHAGPVRLAAILGIAASTIGAVLRRAGLPRLAEVDRLTGELLRGVRHSGVRYERERPGEQLHVDVKKLGRVPDGGGWRVHGRSEEVRGRGIGWDYVHVAIDDHTRLAYAEVLPDERTGTCAGFLTRAVAWFAGHGVTIERVLTDNAKSYRIGKTWIAACASLGIARRFIKPGRPWTNGKAERFNRTLQTEWAYATAWACNDERTAALDGWLEHYNTARSHSALGGRPPISRLAA</sequence>
<dbReference type="InterPro" id="IPR036397">
    <property type="entry name" value="RNaseH_sf"/>
</dbReference>
<dbReference type="GO" id="GO:0003676">
    <property type="term" value="F:nucleic acid binding"/>
    <property type="evidence" value="ECO:0007669"/>
    <property type="project" value="InterPro"/>
</dbReference>
<dbReference type="NCBIfam" id="NF033577">
    <property type="entry name" value="transpos_IS481"/>
    <property type="match status" value="1"/>
</dbReference>
<protein>
    <submittedName>
        <fullName evidence="2">Transposase InsO family protein</fullName>
    </submittedName>
</protein>
<dbReference type="PANTHER" id="PTHR35004">
    <property type="entry name" value="TRANSPOSASE RV3428C-RELATED"/>
    <property type="match status" value="1"/>
</dbReference>
<dbReference type="Pfam" id="PF13683">
    <property type="entry name" value="rve_3"/>
    <property type="match status" value="1"/>
</dbReference>
<dbReference type="InterPro" id="IPR047656">
    <property type="entry name" value="IS481-like_transpos"/>
</dbReference>
<organism evidence="2 3">
    <name type="scientific">Petropleomorpha daqingensis</name>
    <dbReference type="NCBI Taxonomy" id="2026353"/>
    <lineage>
        <taxon>Bacteria</taxon>
        <taxon>Bacillati</taxon>
        <taxon>Actinomycetota</taxon>
        <taxon>Actinomycetes</taxon>
        <taxon>Geodermatophilales</taxon>
        <taxon>Geodermatophilaceae</taxon>
        <taxon>Petropleomorpha</taxon>
    </lineage>
</organism>
<dbReference type="PANTHER" id="PTHR35004:SF6">
    <property type="entry name" value="TRANSPOSASE"/>
    <property type="match status" value="1"/>
</dbReference>
<keyword evidence="3" id="KW-1185">Reference proteome</keyword>
<dbReference type="Gene3D" id="1.10.10.10">
    <property type="entry name" value="Winged helix-like DNA-binding domain superfamily/Winged helix DNA-binding domain"/>
    <property type="match status" value="1"/>
</dbReference>
<dbReference type="EMBL" id="JACBZT010000001">
    <property type="protein sequence ID" value="NYJ08417.1"/>
    <property type="molecule type" value="Genomic_DNA"/>
</dbReference>
<dbReference type="Proteomes" id="UP000541969">
    <property type="component" value="Unassembled WGS sequence"/>
</dbReference>
<dbReference type="SUPFAM" id="SSF46689">
    <property type="entry name" value="Homeodomain-like"/>
    <property type="match status" value="1"/>
</dbReference>
<reference evidence="2 3" key="1">
    <citation type="submission" date="2020-07" db="EMBL/GenBank/DDBJ databases">
        <title>Sequencing the genomes of 1000 actinobacteria strains.</title>
        <authorList>
            <person name="Klenk H.-P."/>
        </authorList>
    </citation>
    <scope>NUCLEOTIDE SEQUENCE [LARGE SCALE GENOMIC DNA]</scope>
    <source>
        <strain evidence="2 3">DSM 104001</strain>
    </source>
</reference>
<dbReference type="SUPFAM" id="SSF53098">
    <property type="entry name" value="Ribonuclease H-like"/>
    <property type="match status" value="1"/>
</dbReference>
<dbReference type="PROSITE" id="PS50994">
    <property type="entry name" value="INTEGRASE"/>
    <property type="match status" value="1"/>
</dbReference>
<dbReference type="Gene3D" id="3.30.420.10">
    <property type="entry name" value="Ribonuclease H-like superfamily/Ribonuclease H"/>
    <property type="match status" value="1"/>
</dbReference>
<dbReference type="InterPro" id="IPR001584">
    <property type="entry name" value="Integrase_cat-core"/>
</dbReference>
<gene>
    <name evidence="2" type="ORF">GGQ55_004695</name>
</gene>
<name>A0A853CLG9_9ACTN</name>